<dbReference type="GO" id="GO:0016020">
    <property type="term" value="C:membrane"/>
    <property type="evidence" value="ECO:0007669"/>
    <property type="project" value="UniProtKB-SubCell"/>
</dbReference>
<dbReference type="Gene3D" id="1.20.1740.10">
    <property type="entry name" value="Amino acid/polyamine transporter I"/>
    <property type="match status" value="1"/>
</dbReference>
<evidence type="ECO:0000256" key="2">
    <source>
        <dbReference type="ARBA" id="ARBA00022448"/>
    </source>
</evidence>
<feature type="transmembrane region" description="Helical" evidence="6">
    <location>
        <begin position="410"/>
        <end position="431"/>
    </location>
</feature>
<dbReference type="Pfam" id="PF13520">
    <property type="entry name" value="AA_permease_2"/>
    <property type="match status" value="1"/>
</dbReference>
<dbReference type="EMBL" id="LTAN01000010">
    <property type="protein sequence ID" value="OBR02406.1"/>
    <property type="molecule type" value="Genomic_DNA"/>
</dbReference>
<sequence>MDSNKVKTFEPLDTVDSVLGRVIATDEERLAQLGHQQELKRQFSLTTLGALCLCLMATWEATSTVIAQALLSGGAPCLFYNFRSLAAFTTGWISVGGLIVFCASAAFAAGLQTQSLIIINEDSYIPQKWQGLLFYWAILLYAGVMNIWGSKLLPHANMISGVIHVAGFVTVLIVLGVMAPKNTPSFVFTEFVNSSGWSNDGVSWLVGLISAVYPFLGYDAACHMAEEIPDAPRNVPIAMVGSVVANGLMGLTYCTVLLFSTGSLESLLTTPTGFPFMQIYLDATRSRAGATVLSLLLIVVAIAATVGGITSASRTLWAFARDKAVPFDASFSYVDKRQQVPLTAIVFVTASQMLLGFLYLGNSTAFNAVLSMAIIGIYISYSIPIAYMLLSGRKKLTWKVYGPFKLGSFLGPLFNVISLVWMTVVIIFSTFPSSQPVTAQNMNYSTVVMAGWLLFGMLYYFLRGKAKFEVPVVVSDIVEGVRGN</sequence>
<protein>
    <submittedName>
        <fullName evidence="7">Amino acid permease</fullName>
    </submittedName>
</protein>
<keyword evidence="8" id="KW-1185">Reference proteome</keyword>
<dbReference type="KEGG" id="chig:CH63R_13632"/>
<keyword evidence="2" id="KW-0813">Transport</keyword>
<dbReference type="OrthoDB" id="3257095at2759"/>
<dbReference type="GO" id="GO:0022857">
    <property type="term" value="F:transmembrane transporter activity"/>
    <property type="evidence" value="ECO:0007669"/>
    <property type="project" value="InterPro"/>
</dbReference>
<evidence type="ECO:0000256" key="6">
    <source>
        <dbReference type="SAM" id="Phobius"/>
    </source>
</evidence>
<feature type="transmembrane region" description="Helical" evidence="6">
    <location>
        <begin position="89"/>
        <end position="109"/>
    </location>
</feature>
<feature type="transmembrane region" description="Helical" evidence="6">
    <location>
        <begin position="443"/>
        <end position="462"/>
    </location>
</feature>
<evidence type="ECO:0000256" key="4">
    <source>
        <dbReference type="ARBA" id="ARBA00022989"/>
    </source>
</evidence>
<evidence type="ECO:0000313" key="7">
    <source>
        <dbReference type="EMBL" id="OBR02406.1"/>
    </source>
</evidence>
<proteinExistence type="predicted"/>
<feature type="transmembrane region" description="Helical" evidence="6">
    <location>
        <begin position="161"/>
        <end position="181"/>
    </location>
</feature>
<feature type="transmembrane region" description="Helical" evidence="6">
    <location>
        <begin position="129"/>
        <end position="149"/>
    </location>
</feature>
<dbReference type="Proteomes" id="UP000092177">
    <property type="component" value="Chromosome 10"/>
</dbReference>
<dbReference type="RefSeq" id="XP_018150924.1">
    <property type="nucleotide sequence ID" value="XM_018308606.1"/>
</dbReference>
<feature type="transmembrane region" description="Helical" evidence="6">
    <location>
        <begin position="234"/>
        <end position="259"/>
    </location>
</feature>
<evidence type="ECO:0000256" key="5">
    <source>
        <dbReference type="ARBA" id="ARBA00023136"/>
    </source>
</evidence>
<keyword evidence="4 6" id="KW-1133">Transmembrane helix</keyword>
<dbReference type="VEuPathDB" id="FungiDB:CH63R_13632"/>
<evidence type="ECO:0000313" key="8">
    <source>
        <dbReference type="Proteomes" id="UP000092177"/>
    </source>
</evidence>
<feature type="transmembrane region" description="Helical" evidence="6">
    <location>
        <begin position="366"/>
        <end position="390"/>
    </location>
</feature>
<dbReference type="PANTHER" id="PTHR45649:SF14">
    <property type="entry name" value="GABA PERMEASE"/>
    <property type="match status" value="1"/>
</dbReference>
<gene>
    <name evidence="7" type="ORF">CH63R_13632</name>
</gene>
<dbReference type="PANTHER" id="PTHR45649">
    <property type="entry name" value="AMINO-ACID PERMEASE BAT1"/>
    <property type="match status" value="1"/>
</dbReference>
<dbReference type="AlphaFoldDB" id="A0A1B7XRM5"/>
<accession>A0A1B7XRM5</accession>
<reference evidence="8" key="1">
    <citation type="journal article" date="2017" name="BMC Genomics">
        <title>Gapless genome assembly of Colletotrichum higginsianum reveals chromosome structure and association of transposable elements with secondary metabolite gene clusters.</title>
        <authorList>
            <person name="Dallery J.-F."/>
            <person name="Lapalu N."/>
            <person name="Zampounis A."/>
            <person name="Pigne S."/>
            <person name="Luyten I."/>
            <person name="Amselem J."/>
            <person name="Wittenberg A.H.J."/>
            <person name="Zhou S."/>
            <person name="de Queiroz M.V."/>
            <person name="Robin G.P."/>
            <person name="Auger A."/>
            <person name="Hainaut M."/>
            <person name="Henrissat B."/>
            <person name="Kim K.-T."/>
            <person name="Lee Y.-H."/>
            <person name="Lespinet O."/>
            <person name="Schwartz D.C."/>
            <person name="Thon M.R."/>
            <person name="O'Connell R.J."/>
        </authorList>
    </citation>
    <scope>NUCLEOTIDE SEQUENCE [LARGE SCALE GENOMIC DNA]</scope>
    <source>
        <strain evidence="8">IMI 349063</strain>
    </source>
</reference>
<organism evidence="7 8">
    <name type="scientific">Colletotrichum higginsianum (strain IMI 349063)</name>
    <name type="common">Crucifer anthracnose fungus</name>
    <dbReference type="NCBI Taxonomy" id="759273"/>
    <lineage>
        <taxon>Eukaryota</taxon>
        <taxon>Fungi</taxon>
        <taxon>Dikarya</taxon>
        <taxon>Ascomycota</taxon>
        <taxon>Pezizomycotina</taxon>
        <taxon>Sordariomycetes</taxon>
        <taxon>Hypocreomycetidae</taxon>
        <taxon>Glomerellales</taxon>
        <taxon>Glomerellaceae</taxon>
        <taxon>Colletotrichum</taxon>
        <taxon>Colletotrichum destructivum species complex</taxon>
    </lineage>
</organism>
<feature type="transmembrane region" description="Helical" evidence="6">
    <location>
        <begin position="201"/>
        <end position="222"/>
    </location>
</feature>
<feature type="transmembrane region" description="Helical" evidence="6">
    <location>
        <begin position="295"/>
        <end position="319"/>
    </location>
</feature>
<dbReference type="InterPro" id="IPR002293">
    <property type="entry name" value="AA/rel_permease1"/>
</dbReference>
<feature type="transmembrane region" description="Helical" evidence="6">
    <location>
        <begin position="340"/>
        <end position="360"/>
    </location>
</feature>
<dbReference type="GeneID" id="28872713"/>
<name>A0A1B7XRM5_COLHI</name>
<evidence type="ECO:0000256" key="3">
    <source>
        <dbReference type="ARBA" id="ARBA00022692"/>
    </source>
</evidence>
<keyword evidence="5 6" id="KW-0472">Membrane</keyword>
<evidence type="ECO:0000256" key="1">
    <source>
        <dbReference type="ARBA" id="ARBA00004141"/>
    </source>
</evidence>
<comment type="subcellular location">
    <subcellularLocation>
        <location evidence="1">Membrane</location>
        <topology evidence="1">Multi-pass membrane protein</topology>
    </subcellularLocation>
</comment>
<comment type="caution">
    <text evidence="7">The sequence shown here is derived from an EMBL/GenBank/DDBJ whole genome shotgun (WGS) entry which is preliminary data.</text>
</comment>
<keyword evidence="3 6" id="KW-0812">Transmembrane</keyword>